<dbReference type="EC" id="3.4.21.53" evidence="2"/>
<dbReference type="RefSeq" id="WP_092235419.1">
    <property type="nucleotide sequence ID" value="NZ_FNLL01000008.1"/>
</dbReference>
<comment type="similarity">
    <text evidence="2">Belongs to the peptidase S16 family.</text>
</comment>
<keyword evidence="2" id="KW-0720">Serine protease</keyword>
<dbReference type="Pfam" id="PF13654">
    <property type="entry name" value="AAA_32"/>
    <property type="match status" value="1"/>
</dbReference>
<evidence type="ECO:0000256" key="2">
    <source>
        <dbReference type="PROSITE-ProRule" id="PRU01122"/>
    </source>
</evidence>
<dbReference type="InterPro" id="IPR027417">
    <property type="entry name" value="P-loop_NTPase"/>
</dbReference>
<evidence type="ECO:0000259" key="3">
    <source>
        <dbReference type="PROSITE" id="PS51786"/>
    </source>
</evidence>
<dbReference type="InterPro" id="IPR041699">
    <property type="entry name" value="AAA_32"/>
</dbReference>
<name>A0A1H2IDX8_9BACT</name>
<dbReference type="Proteomes" id="UP000199608">
    <property type="component" value="Unassembled WGS sequence"/>
</dbReference>
<dbReference type="InterPro" id="IPR046844">
    <property type="entry name" value="Lon-like_helical"/>
</dbReference>
<dbReference type="SUPFAM" id="SSF52540">
    <property type="entry name" value="P-loop containing nucleoside triphosphate hydrolases"/>
    <property type="match status" value="1"/>
</dbReference>
<dbReference type="SUPFAM" id="SSF54211">
    <property type="entry name" value="Ribosomal protein S5 domain 2-like"/>
    <property type="match status" value="1"/>
</dbReference>
<dbReference type="GO" id="GO:0030163">
    <property type="term" value="P:protein catabolic process"/>
    <property type="evidence" value="ECO:0007669"/>
    <property type="project" value="InterPro"/>
</dbReference>
<gene>
    <name evidence="4" type="ORF">SAMN04487931_108117</name>
</gene>
<feature type="active site" evidence="2">
    <location>
        <position position="654"/>
    </location>
</feature>
<organism evidence="4 5">
    <name type="scientific">Desulfobacula phenolica</name>
    <dbReference type="NCBI Taxonomy" id="90732"/>
    <lineage>
        <taxon>Bacteria</taxon>
        <taxon>Pseudomonadati</taxon>
        <taxon>Thermodesulfobacteriota</taxon>
        <taxon>Desulfobacteria</taxon>
        <taxon>Desulfobacterales</taxon>
        <taxon>Desulfobacteraceae</taxon>
        <taxon>Desulfobacula</taxon>
    </lineage>
</organism>
<dbReference type="GO" id="GO:0006508">
    <property type="term" value="P:proteolysis"/>
    <property type="evidence" value="ECO:0007669"/>
    <property type="project" value="UniProtKB-KW"/>
</dbReference>
<dbReference type="GO" id="GO:0004176">
    <property type="term" value="F:ATP-dependent peptidase activity"/>
    <property type="evidence" value="ECO:0007669"/>
    <property type="project" value="UniProtKB-UniRule"/>
</dbReference>
<dbReference type="EMBL" id="FNLL01000008">
    <property type="protein sequence ID" value="SDU42380.1"/>
    <property type="molecule type" value="Genomic_DNA"/>
</dbReference>
<dbReference type="InterPro" id="IPR046843">
    <property type="entry name" value="LonB_AAA-LID"/>
</dbReference>
<dbReference type="PRINTS" id="PR00830">
    <property type="entry name" value="ENDOLAPTASE"/>
</dbReference>
<accession>A0A1H2IDX8</accession>
<evidence type="ECO:0000256" key="1">
    <source>
        <dbReference type="ARBA" id="ARBA00022670"/>
    </source>
</evidence>
<dbReference type="Gene3D" id="3.30.230.10">
    <property type="match status" value="1"/>
</dbReference>
<sequence length="795" mass="89885">MKEKFKVSLKELNQKYPSGLFDFKDTSKLEPLDRIINQKRAVEAIDFGLNMTGPEYNIFVTGLEGTGKSTIVRELLKEHATTRQTSEDLCLVNNFDNDYCPVVIEMPAGSAVYFSQSMTRFIEVLKIKIPEFFEAPSFLEEQNAIQKETSIRQKQLLEDVEQFARDLGLSILRTQTDYEVVPLWEGKPMSQEDYQTLDEAALRKIDEAMEQVEEKLSPCLIEMDKLAEQMEVELKEKIASITDQLISEQIDPVRYYFKDCKDIQTYLKNVKQDIIDNISLFLGVKGQEENEGEKVLEMTGSIVKRYQVNVLVDRRREKGAPVVFEPNPSFHNLFGKIEKKPVTGSFETDFTMVQAGSLLKANKGYLILDIEPLLSNPLVWESLKRTLQDSQLRIEDMPDQVDYGMPSLKPAPIPLSVKVVLVGGYEPFRILQSADTRFNKIFKVRADFDYEAPLTDENIYNYARFIARVCKKENLLSFTADGVWAVIGYGSRMVANQQKLSLRFGPILGILKEADYWARKEGASVVSEKYVTLALNQQRFRNNLYEEKLSEEFDDQYVLIDVKGRTTGQVNALAVYDMGEIAFGRPTRITAESYMGPAGIINVEHESDLSGQTHDKGIMIISGYLGRMFAQNYPLSVSISITFEQSYDGIDGDSASSTELYAVLSSLSGIPIRQEIAVTGSVNQKGEIQAIGDVNEKIEGFYDICVKKGLTKHQGVMIPASNVKNLVLRKDVVQTIESGWFHLYKVTNIEEGIEVLTGIAAGQPDSNDCYPKETVFGKVQEKLKKYHELSLQFGK</sequence>
<reference evidence="5" key="1">
    <citation type="submission" date="2016-10" db="EMBL/GenBank/DDBJ databases">
        <authorList>
            <person name="Varghese N."/>
            <person name="Submissions S."/>
        </authorList>
    </citation>
    <scope>NUCLEOTIDE SEQUENCE [LARGE SCALE GENOMIC DNA]</scope>
    <source>
        <strain evidence="5">DSM 3384</strain>
    </source>
</reference>
<keyword evidence="2" id="KW-0378">Hydrolase</keyword>
<dbReference type="InterPro" id="IPR020568">
    <property type="entry name" value="Ribosomal_Su5_D2-typ_SF"/>
</dbReference>
<dbReference type="Gene3D" id="3.40.50.300">
    <property type="entry name" value="P-loop containing nucleotide triphosphate hydrolases"/>
    <property type="match status" value="2"/>
</dbReference>
<protein>
    <recommendedName>
        <fullName evidence="2">endopeptidase La</fullName>
        <ecNumber evidence="2">3.4.21.53</ecNumber>
    </recommendedName>
</protein>
<comment type="catalytic activity">
    <reaction evidence="2">
        <text>Hydrolysis of proteins in presence of ATP.</text>
        <dbReference type="EC" id="3.4.21.53"/>
    </reaction>
</comment>
<dbReference type="InterPro" id="IPR008269">
    <property type="entry name" value="Lon_proteolytic"/>
</dbReference>
<dbReference type="Pfam" id="PF20436">
    <property type="entry name" value="LonB_AAA-LID"/>
    <property type="match status" value="1"/>
</dbReference>
<dbReference type="Pfam" id="PF20437">
    <property type="entry name" value="LonC_helical"/>
    <property type="match status" value="1"/>
</dbReference>
<feature type="domain" description="Lon proteolytic" evidence="3">
    <location>
        <begin position="564"/>
        <end position="759"/>
    </location>
</feature>
<dbReference type="Gene3D" id="1.10.8.60">
    <property type="match status" value="1"/>
</dbReference>
<dbReference type="InterPro" id="IPR014721">
    <property type="entry name" value="Ribsml_uS5_D2-typ_fold_subgr"/>
</dbReference>
<dbReference type="AlphaFoldDB" id="A0A1H2IDX8"/>
<feature type="active site" evidence="2">
    <location>
        <position position="697"/>
    </location>
</feature>
<keyword evidence="5" id="KW-1185">Reference proteome</keyword>
<dbReference type="PANTHER" id="PTHR10046">
    <property type="entry name" value="ATP DEPENDENT LON PROTEASE FAMILY MEMBER"/>
    <property type="match status" value="1"/>
</dbReference>
<evidence type="ECO:0000313" key="5">
    <source>
        <dbReference type="Proteomes" id="UP000199608"/>
    </source>
</evidence>
<proteinExistence type="inferred from homology"/>
<evidence type="ECO:0000313" key="4">
    <source>
        <dbReference type="EMBL" id="SDU42380.1"/>
    </source>
</evidence>
<keyword evidence="1 2" id="KW-0645">Protease</keyword>
<dbReference type="GO" id="GO:0004252">
    <property type="term" value="F:serine-type endopeptidase activity"/>
    <property type="evidence" value="ECO:0007669"/>
    <property type="project" value="UniProtKB-UniRule"/>
</dbReference>
<dbReference type="Pfam" id="PF05362">
    <property type="entry name" value="Lon_C"/>
    <property type="match status" value="1"/>
</dbReference>
<dbReference type="InterPro" id="IPR027065">
    <property type="entry name" value="Lon_Prtase"/>
</dbReference>
<dbReference type="GO" id="GO:0005524">
    <property type="term" value="F:ATP binding"/>
    <property type="evidence" value="ECO:0007669"/>
    <property type="project" value="InterPro"/>
</dbReference>
<dbReference type="PROSITE" id="PS51786">
    <property type="entry name" value="LON_PROTEOLYTIC"/>
    <property type="match status" value="1"/>
</dbReference>